<keyword evidence="4" id="KW-0788">Thiol protease</keyword>
<evidence type="ECO:0000256" key="2">
    <source>
        <dbReference type="ARBA" id="ARBA00022670"/>
    </source>
</evidence>
<evidence type="ECO:0000256" key="5">
    <source>
        <dbReference type="SAM" id="Phobius"/>
    </source>
</evidence>
<evidence type="ECO:0000259" key="6">
    <source>
        <dbReference type="PROSITE" id="PS51935"/>
    </source>
</evidence>
<dbReference type="GO" id="GO:0008234">
    <property type="term" value="F:cysteine-type peptidase activity"/>
    <property type="evidence" value="ECO:0007669"/>
    <property type="project" value="UniProtKB-KW"/>
</dbReference>
<evidence type="ECO:0000313" key="8">
    <source>
        <dbReference type="EMBL" id="CAB4884323.1"/>
    </source>
</evidence>
<evidence type="ECO:0000256" key="1">
    <source>
        <dbReference type="ARBA" id="ARBA00007074"/>
    </source>
</evidence>
<keyword evidence="2" id="KW-0645">Protease</keyword>
<sequence>MTLLGRLSFGAFGILFLVIVVVSAVFTGTVLIVVDPSIGAISRDVGDLSGPAVPPLWSDAERGAGNECPGVSWSVLGALGWLTSKSGRLPEAPPPWALTVRGPFGVVPVLDGHRGIRLNSEALRSAQILCGEVAITGSLQGALGVLTGDQKMVGVINTLATSLSVAPDLSAGRAVVLEFAARAIGTPYQWGGNGPSTYDCSGLVVAAFKAAGLALPRTAQAQFDRFAALEPPNIPGDLIFFGSSTVDISHVGIEIGEDLMIDAPHTGAFVRIENQNWSDVIGYGSPSS</sequence>
<keyword evidence="3" id="KW-0378">Hydrolase</keyword>
<dbReference type="AlphaFoldDB" id="A0A6J7R8S2"/>
<comment type="similarity">
    <text evidence="1">Belongs to the peptidase C40 family.</text>
</comment>
<dbReference type="PROSITE" id="PS51935">
    <property type="entry name" value="NLPC_P60"/>
    <property type="match status" value="1"/>
</dbReference>
<feature type="transmembrane region" description="Helical" evidence="5">
    <location>
        <begin position="12"/>
        <end position="34"/>
    </location>
</feature>
<reference evidence="9" key="1">
    <citation type="submission" date="2020-05" db="EMBL/GenBank/DDBJ databases">
        <authorList>
            <person name="Chiriac C."/>
            <person name="Salcher M."/>
            <person name="Ghai R."/>
            <person name="Kavagutti S V."/>
        </authorList>
    </citation>
    <scope>NUCLEOTIDE SEQUENCE</scope>
</reference>
<evidence type="ECO:0000256" key="3">
    <source>
        <dbReference type="ARBA" id="ARBA00022801"/>
    </source>
</evidence>
<dbReference type="InterPro" id="IPR051794">
    <property type="entry name" value="PG_Endopeptidase_C40"/>
</dbReference>
<dbReference type="PANTHER" id="PTHR47359:SF3">
    <property type="entry name" value="NLP_P60 DOMAIN-CONTAINING PROTEIN-RELATED"/>
    <property type="match status" value="1"/>
</dbReference>
<gene>
    <name evidence="7" type="ORF">UFOPK3164_01749</name>
    <name evidence="8" type="ORF">UFOPK3427_01877</name>
    <name evidence="9" type="ORF">UFOPK4112_01155</name>
</gene>
<evidence type="ECO:0000256" key="4">
    <source>
        <dbReference type="ARBA" id="ARBA00022807"/>
    </source>
</evidence>
<evidence type="ECO:0000313" key="9">
    <source>
        <dbReference type="EMBL" id="CAB5025107.1"/>
    </source>
</evidence>
<evidence type="ECO:0000313" key="7">
    <source>
        <dbReference type="EMBL" id="CAB4834774.1"/>
    </source>
</evidence>
<dbReference type="Pfam" id="PF00877">
    <property type="entry name" value="NLPC_P60"/>
    <property type="match status" value="1"/>
</dbReference>
<dbReference type="GO" id="GO:0006508">
    <property type="term" value="P:proteolysis"/>
    <property type="evidence" value="ECO:0007669"/>
    <property type="project" value="UniProtKB-KW"/>
</dbReference>
<dbReference type="EMBL" id="CAFABE010000144">
    <property type="protein sequence ID" value="CAB4834774.1"/>
    <property type="molecule type" value="Genomic_DNA"/>
</dbReference>
<dbReference type="EMBL" id="CAFBPM010000011">
    <property type="protein sequence ID" value="CAB5025107.1"/>
    <property type="molecule type" value="Genomic_DNA"/>
</dbReference>
<protein>
    <submittedName>
        <fullName evidence="9">Unannotated protein</fullName>
    </submittedName>
</protein>
<dbReference type="InterPro" id="IPR038765">
    <property type="entry name" value="Papain-like_cys_pep_sf"/>
</dbReference>
<keyword evidence="5" id="KW-0472">Membrane</keyword>
<feature type="domain" description="NlpC/P60" evidence="6">
    <location>
        <begin position="170"/>
        <end position="288"/>
    </location>
</feature>
<name>A0A6J7R8S2_9ZZZZ</name>
<dbReference type="EMBL" id="CAFBLT010000004">
    <property type="protein sequence ID" value="CAB4884323.1"/>
    <property type="molecule type" value="Genomic_DNA"/>
</dbReference>
<organism evidence="9">
    <name type="scientific">freshwater metagenome</name>
    <dbReference type="NCBI Taxonomy" id="449393"/>
    <lineage>
        <taxon>unclassified sequences</taxon>
        <taxon>metagenomes</taxon>
        <taxon>ecological metagenomes</taxon>
    </lineage>
</organism>
<accession>A0A6J7R8S2</accession>
<keyword evidence="5" id="KW-1133">Transmembrane helix</keyword>
<dbReference type="Gene3D" id="3.90.1720.10">
    <property type="entry name" value="endopeptidase domain like (from Nostoc punctiforme)"/>
    <property type="match status" value="1"/>
</dbReference>
<keyword evidence="5" id="KW-0812">Transmembrane</keyword>
<dbReference type="SUPFAM" id="SSF54001">
    <property type="entry name" value="Cysteine proteinases"/>
    <property type="match status" value="1"/>
</dbReference>
<dbReference type="PANTHER" id="PTHR47359">
    <property type="entry name" value="PEPTIDOGLYCAN DL-ENDOPEPTIDASE CWLO"/>
    <property type="match status" value="1"/>
</dbReference>
<dbReference type="InterPro" id="IPR000064">
    <property type="entry name" value="NLP_P60_dom"/>
</dbReference>
<proteinExistence type="inferred from homology"/>